<organism evidence="1 2">
    <name type="scientific">Fusarium keratoplasticum</name>
    <dbReference type="NCBI Taxonomy" id="1328300"/>
    <lineage>
        <taxon>Eukaryota</taxon>
        <taxon>Fungi</taxon>
        <taxon>Dikarya</taxon>
        <taxon>Ascomycota</taxon>
        <taxon>Pezizomycotina</taxon>
        <taxon>Sordariomycetes</taxon>
        <taxon>Hypocreomycetidae</taxon>
        <taxon>Hypocreales</taxon>
        <taxon>Nectriaceae</taxon>
        <taxon>Fusarium</taxon>
        <taxon>Fusarium solani species complex</taxon>
    </lineage>
</organism>
<name>A0ACC0R234_9HYPO</name>
<keyword evidence="2" id="KW-1185">Reference proteome</keyword>
<evidence type="ECO:0000313" key="2">
    <source>
        <dbReference type="Proteomes" id="UP001065298"/>
    </source>
</evidence>
<protein>
    <submittedName>
        <fullName evidence="1">Uncharacterized protein</fullName>
    </submittedName>
</protein>
<gene>
    <name evidence="1" type="ORF">NCS57_00662700</name>
</gene>
<evidence type="ECO:0000313" key="1">
    <source>
        <dbReference type="EMBL" id="KAI8671863.1"/>
    </source>
</evidence>
<accession>A0ACC0R234</accession>
<comment type="caution">
    <text evidence="1">The sequence shown here is derived from an EMBL/GenBank/DDBJ whole genome shotgun (WGS) entry which is preliminary data.</text>
</comment>
<dbReference type="Proteomes" id="UP001065298">
    <property type="component" value="Chromosome 4"/>
</dbReference>
<dbReference type="EMBL" id="CM046506">
    <property type="protein sequence ID" value="KAI8671863.1"/>
    <property type="molecule type" value="Genomic_DNA"/>
</dbReference>
<reference evidence="1" key="1">
    <citation type="submission" date="2022-06" db="EMBL/GenBank/DDBJ databases">
        <title>Fusarium solani species complex genomes reveal bases of compartmentalisation and animal pathogenesis.</title>
        <authorList>
            <person name="Tsai I.J."/>
        </authorList>
    </citation>
    <scope>NUCLEOTIDE SEQUENCE</scope>
    <source>
        <strain evidence="1">Fu6.1</strain>
    </source>
</reference>
<proteinExistence type="predicted"/>
<sequence length="191" mass="20454">MPPPPDPWDPQVPSLPEDAEPFSHINTLDPNGPEASHFLDNLHISAFEPSDFDFSSLMDLDQIDDAALLDIPDLDMTDMSMMPIGDSTAADLPLLETSDFQSPATVGPNSSQVFGQAWVHDAPGAAEFGFPSIEAPVNFPGPSDATSVLSPSLASDNLGLPENCHSWGHDGNASQLQSKFDHLQRKSFQSG</sequence>